<dbReference type="InterPro" id="IPR050091">
    <property type="entry name" value="PKS_NRPS_Biosynth_Enz"/>
</dbReference>
<evidence type="ECO:0000256" key="4">
    <source>
        <dbReference type="ARBA" id="ARBA00022490"/>
    </source>
</evidence>
<sequence>MMDFIEYVVAELKVGRLSRDNVLDLIKQFSLNTDAAGTQPSVLHPLLHRNVSDIYRQCYGSSFDGTEFFLNDHQVVADGQASVKVLPGVAYLEMVRAAAADAIPELSGADGVQLDDVVWLKPITVSERKDVLIVLYAADAVSSASGALAIEFEILGVEPGADDEDEEVVHCRGVLKRATRDVPERIDLEALRARMGAGRLDAGVVYPAYQAMGMRFGPAHQAVECIFQGNEELLAHLRLPATLDGTQDAYVLHPSLTDGALQAAIGFLGDLRQLPNRPSLPFALDVLRVVAACPSQMYAWIRRSPGSRPGDKVSRLDIDLCDGEGNVCVELRGFASRTLGADAALAAREKGLVLVVAAPVWRPSALAAQQTTFAARHHVLLCDLPAVSADELRAAMPEVACRDLAAHAANVADRYTASALALFDAIRSIMSDLPEAGAFIHLVVADTLDGRLLAGLSGLLKSAALENPALQAQLLLVGERSSVQELAAHLRWEARQGADAMVRYAQGVRHALAWEELDDDGKEAPIAYKDHGVYLITGGLGGLGMLFAKEILQQTAHARIVLTGRADYSLAVGDKLSALAPDAASRARVFYSSLNLMDAADVCEAVAGIVKTHGRLDGILHGAGMIRDSLLATKSAGDFAHVLAPKVLGTVNLDLASQHVELDFLALFSSGASVAGNAGQADYAAANGFLDQFASYRNGLGERGLRRGRTLSINWPLWRDGGMRMPERDQQVMREVGGMEAMQTSVGMTAFYRALASSQAQTVVIAGDLRKIRAILHGEPIAPGVQVAEQSVDPAVPAPAPVDPAARDLRGETQDYLRKQFAALFKLPRHKIDPHASLDKYGIDSILAMDLIRQLEKTFGPLSKTLMFEYQSVDELTDYFMRSHAARLVELFAAPAAAAVGPQQARIDSQAPQTGARRRAPRGFAPVAAAKARAGVVHDEPIAIVGLSGRYPKAVDIDAYWLNLSNGEDCITEVPPERWDWREYYSDDRSTPGAHYSKWGGFIEGVDEFDPLFFNIPPVDAEFIDPQERLFLQHAWMAIEDAGQARASLQIPHESGLAGQVGVYVGVMYGEYQLFGAEASLRGRRIGVPVSYASIANRVSYLLNLHGPSMTVDSMCSSSLTAIHLACQDLKLGRTSLAIAGGVNVTIHPNKYLILSAGQYISSDGHCQSFGEGGDGYIPGEGVGAVVLKRLSEAERDGNIIYGVLKGSALNHGGKTNGYSVPNPKAQAGVIRQALKEAGVDARHVSYIEAHGTGTRLGDPIEITALNDVFREYTGERQYCAIGSIKSNIGHCESAAGIAGLTKVLLQMKHQMLVPSLHSSALNPHIDFASSPFVVNQTLRAWEQPEVDGRRQPRIAGLSSFGAGGSNAHLVIEEYLPPARDDGAAPLGQILVPLSARTPERLKQKARELLAWIERRKEAAGEPAIDLPSLAYTLQIGREAMDARAAFIVDSVSHLAEKLGAYCRDEQDIEDCFSAQVGEDQDGLSALSHDEDMIEAVDKWIARGKHSRLAELWVKGFALDWRKLHGARKLRFISLPTYPFAKNRYWIANQAGTGALQAAASAALHPLLHTNISDLFQQGYASQFSGHEFFLADHQIDTGSGAKRKVLPAVAYLEMMRAAADLAVPTQGEPRVWEIRDVVWSQPVVVDKPTRVSVLLSPAGEGGVEFRVISVNEGAEEPVAHCSGQAVLAQLPAEVRTHDIEALKARMSRGTLDARALYGAYRTMGIHYGPTFQGVAAIHRGEDELIAELALPGRHDDGAFVLPPGLMDSALQSSLGLIDDLTHLPRAPSVPFALDALVVLSACTPRMFAWVRRVSGTEARNGIVKIDIDLCDANGNVCVCLRGLTSRVMQDGAAQSRIGALIAQPVWEAVASDASALLPANEYRTHQVVLCDLPNVDANRLVERMPGAKVVRLELADADDIAGRYRVAALACFDELQVILKQQPRDKVLYQLVIGGGEHALLAGLAGLIDTARLEQPNLCAQLVLTEASADESMIAHQLQRARHSAAESLLKFDRGAPSGLRWQNETVREANPAAFKDQGVYLITGGLGGLGLLFAREILSRAQGATVILSGRSELSEAQRTSLAALASELSVAPECIVYRKLDVERLTELEALVAGIIAQFGALTGVIHSAGMVRDGLIVNKTAEQFTQVLAPKVAGTVHLDLATRHLELDFLALFSSLAAVRGNVGQADYAAANGFMDRFAAHRNRLVEAGQRHGRTLAINWPLWRDGGMHMDADALAMLTRASGMVAMQTATGIDGFHQALASQAGRVLVVEGDVERLARLLSGPRAPAPTPASADVPVPAEPGMDTHSDERALREAAQRYLIGEFSGVLKVPAHELDARAPLERYGIDSVLTMKLTQQIENRFGVLSKTLLFEYQTIAALAGYLARTFPQALRDRADAVAPRTPAEPSRLPPTAPGALRLAPSGVAKARFAAPTAERGGDVAIIGIAGKYPQADNLREFWENLRNGRDCITEVPRERWDHARIFHPERNQPGKTYAKWGGFIDGVDRFDALFFGISPKEAELMDPQERLFIETVWETIEDAGYGKDGMKEHNVGVYVGAMWGQYELYGVSSGDAGVPSSSFASIANRVSYFFDFHGPSLALDTMCSSSLTAIHLACEDIRKGTVDVAVAGGVNVSIHPSKYVSLSQGNFVSTDGRCRSFGAGGDGYVPGEGVGAVLLKSLDRAIADGDQIHAVVKAGSINHGGKTNGYTVPNPVAQASLIRETFEKARIAPQSIDYIETHGTGTSLGDPIEITGLVRAFAHASGGAQNRQENCPIGSVKSNIGHLESAAGIAALTKVVLQFKHEQLVPSLHAETLNPHIDFDATPFRVQTALEDWKRHDGQPHRACISSFGAGGSNAHLIVEAFTDPRVSPRAAGQPEAFLISARSRTSLVAYVEKMLAFFEEDRDLSWRDIAYTSQVGRTPMQERLVVLAASAQDLRQQLLQWLRNASSSASAQALEDVYEGSTRGAQAGASALIEGDAGDAFLRLTLQKRDLAKLAKLWVSGVEIDWAQLHHGAGARRVSLPGYPFVRERYWIDAQPHLPSDGASHAEADAVQPPQLLHYRTTWHAAHLSDLDAGRRMTGALLLLDVGDELAAEMVRAREGQAAVVVQSTASYAQTGPDRFTVDPASEADFDRLMDVLQQSGLVPQAIVHRALDHGGIDRQLDQGVGTLHGLVKALMHRKPQHTVHIVSLQWRTRESGDGALHAALGGYLRSLAHEHPKFAGKTVVIGDVVSVAEIAQRVWAELGDTRWRDREIRYLADGKPGGSSVRRHVRQIERYVPARRDAAANTLIKHGGVYLVTGGLGGLGYIISTHLAKSCRAKLVLTGRSALDAEQERKLANLRAQGADAIYLQADVSARSDVDAVLAGTRRKFGRINGVIHSAGVHRDALALNKTREQMASVFAAKITGTVHLDLATREEPLDLFVLFSSIAGVFGNAGQTDYAYANRFLDEYADARQALVGLGERHGKTLSISWPFWEDGGMRIAPAELDLMRRRTGTSPLPTDLGLEAWESALRSPLSHCIVLFGDASRIDAYATPGPSGKASAAEAGAEAHADRALDVPYRAASDDQSLKEATEGYLKALLSNEIKLPVDRIDAEEPFDSFGVDSMMIGRMNSALERDLGELPKTLFYLYASIDELASYLSREASRALIALLKPAPREEASVPAGRPAEQSNPRAAMVTAPDEKIAIIGLHGQFPGAADPAAFWEHLKEGRDLVSLVPETRWDAHAFFDEDPDSAKNGKIYSKWGGFLDDVDKFDAPFFSIAADDARVIDPQERLFLQSVWAAIEDAGYTRESLKQRFPKSESKSADVGVFCGVTTNSYNVLAPQEWLRGNMAAPASMPWSITNRVSYVFDFQGPSMPVDTACSSSLVAMHLACESLRRSECQVAIAGGVNLYLHPSKYHALCHRRMLARGAQCRSFGAGDDGFVPGEGVGAVVLKPLSRAIVDGDRIYGVIAASACEHSGRSNGYSAPNPNSQASLIAQTMRKADLHPESISYVEGHGTGTQLGDNLEVASLSRAFRAHTDKQQFCALGSVKSNVGHSESAAGITGVTKILLQFLHRQLAPTLHSREVNPNIDFDGSPFRLQHELTAWEPAAGTPRRAMINSFGAGGVNACLILDEYVPAGRTVAPSDGALHLIVLSAKNEQKLREVAGRLRAHLANEADADLAALAYTLQTGRESFEERLAIVVSHRDGLLRELETFCEGAQSSAALLRGRVEPHRRKKISRKPEEYDRLKSLHVNGGWQALAKEWIEGQEIDWNGFHAERPAKLSLPTYPFAKERYWVSDAAPRPIPAARPQAVLIQTQLHPLVSENASTLKEVCFSSWLSGDAYYARDHRVNGKMIFPGAGYLEMACAAGTIAGEQAVVVIEDIVWNQPLPLAAGRQLVKTVLKLNGDNAGYVIVSFDEDDERIVHSEGRLEFGARSRRGDEAPMAIAALKAKCSKTLQGAVCYQQLEQFGFRYGPSFQTIDELHLGAGFALSKLRVADALVADFEQYHLHPTLIDGALQTVLGVAGEGRPDVPHLPFALGRVEIFRPLSPSCYAYVEPTPGTEAHPSGIRQFDIRLMNESGEVLVKLNKLYVRALLKGPAGRSDEFDNALMID</sequence>
<comment type="pathway">
    <text evidence="2">Antibiotic biosynthesis.</text>
</comment>
<dbReference type="SMART" id="SM00825">
    <property type="entry name" value="PKS_KS"/>
    <property type="match status" value="3"/>
</dbReference>
<evidence type="ECO:0000256" key="5">
    <source>
        <dbReference type="ARBA" id="ARBA00022553"/>
    </source>
</evidence>
<dbReference type="InterPro" id="IPR009081">
    <property type="entry name" value="PP-bd_ACP"/>
</dbReference>
<dbReference type="Gene3D" id="1.10.1200.10">
    <property type="entry name" value="ACP-like"/>
    <property type="match status" value="3"/>
</dbReference>
<dbReference type="EMBL" id="FCOK02000016">
    <property type="protein sequence ID" value="SAL32890.1"/>
    <property type="molecule type" value="Genomic_DNA"/>
</dbReference>
<dbReference type="PANTHER" id="PTHR43775:SF37">
    <property type="entry name" value="SI:DKEY-61P9.11"/>
    <property type="match status" value="1"/>
</dbReference>
<evidence type="ECO:0000256" key="8">
    <source>
        <dbReference type="ARBA" id="ARBA00054155"/>
    </source>
</evidence>
<dbReference type="Gene3D" id="1.10.1240.100">
    <property type="match status" value="3"/>
</dbReference>
<dbReference type="PROSITE" id="PS52004">
    <property type="entry name" value="KS3_2"/>
    <property type="match status" value="3"/>
</dbReference>
<evidence type="ECO:0000256" key="10">
    <source>
        <dbReference type="SAM" id="MobiDB-lite"/>
    </source>
</evidence>
<evidence type="ECO:0000256" key="7">
    <source>
        <dbReference type="ARBA" id="ARBA00022737"/>
    </source>
</evidence>
<feature type="domain" description="Ketosynthase family 3 (KS3)" evidence="12">
    <location>
        <begin position="3689"/>
        <end position="4124"/>
    </location>
</feature>
<dbReference type="PROSITE" id="PS00012">
    <property type="entry name" value="PHOSPHOPANTETHEINE"/>
    <property type="match status" value="2"/>
</dbReference>
<dbReference type="InterPro" id="IPR020841">
    <property type="entry name" value="PKS_Beta-ketoAc_synthase_dom"/>
</dbReference>
<dbReference type="InterPro" id="IPR014030">
    <property type="entry name" value="Ketoacyl_synth_N"/>
</dbReference>
<feature type="region of interest" description="C-terminal hotdog fold" evidence="9">
    <location>
        <begin position="4446"/>
        <end position="4593"/>
    </location>
</feature>
<evidence type="ECO:0000313" key="14">
    <source>
        <dbReference type="EMBL" id="SAL32890.1"/>
    </source>
</evidence>
<dbReference type="InterPro" id="IPR049552">
    <property type="entry name" value="PKS_DH_N"/>
</dbReference>
<dbReference type="InterPro" id="IPR020806">
    <property type="entry name" value="PKS_PP-bd"/>
</dbReference>
<dbReference type="Pfam" id="PF22336">
    <property type="entry name" value="RhiE-like_linker"/>
    <property type="match status" value="2"/>
</dbReference>
<dbReference type="PROSITE" id="PS52019">
    <property type="entry name" value="PKS_MFAS_DH"/>
    <property type="match status" value="3"/>
</dbReference>
<dbReference type="InterPro" id="IPR042104">
    <property type="entry name" value="PKS_dehydratase_sf"/>
</dbReference>
<dbReference type="OrthoDB" id="9036177at2"/>
<feature type="domain" description="PKS/mFAS DH" evidence="13">
    <location>
        <begin position="4311"/>
        <end position="4593"/>
    </location>
</feature>
<feature type="region of interest" description="N-terminal hotdog fold" evidence="9">
    <location>
        <begin position="4311"/>
        <end position="4429"/>
    </location>
</feature>
<dbReference type="GO" id="GO:0004312">
    <property type="term" value="F:fatty acid synthase activity"/>
    <property type="evidence" value="ECO:0007669"/>
    <property type="project" value="TreeGrafter"/>
</dbReference>
<keyword evidence="4" id="KW-0963">Cytoplasm</keyword>
<dbReference type="Gene3D" id="3.40.50.720">
    <property type="entry name" value="NAD(P)-binding Rossmann-like Domain"/>
    <property type="match status" value="3"/>
</dbReference>
<dbReference type="InterPro" id="IPR018201">
    <property type="entry name" value="Ketoacyl_synth_AS"/>
</dbReference>
<feature type="domain" description="PKS/mFAS DH" evidence="13">
    <location>
        <begin position="1565"/>
        <end position="1855"/>
    </location>
</feature>
<dbReference type="SUPFAM" id="SSF47336">
    <property type="entry name" value="ACP-like"/>
    <property type="match status" value="3"/>
</dbReference>
<dbReference type="Pfam" id="PF00550">
    <property type="entry name" value="PP-binding"/>
    <property type="match status" value="3"/>
</dbReference>
<protein>
    <submittedName>
        <fullName evidence="14">Polyketide synthase</fullName>
    </submittedName>
</protein>
<dbReference type="InterPro" id="IPR049900">
    <property type="entry name" value="PKS_mFAS_DH"/>
</dbReference>
<feature type="domain" description="Ketosynthase family 3 (KS3)" evidence="12">
    <location>
        <begin position="2442"/>
        <end position="2867"/>
    </location>
</feature>
<keyword evidence="7" id="KW-0677">Repeat</keyword>
<feature type="active site" description="Proton donor; for dehydratase activity" evidence="9">
    <location>
        <position position="4507"/>
    </location>
</feature>
<keyword evidence="3" id="KW-0596">Phosphopantetheine</keyword>
<dbReference type="InterPro" id="IPR057326">
    <property type="entry name" value="KR_dom"/>
</dbReference>
<dbReference type="CDD" id="cd08953">
    <property type="entry name" value="KR_2_SDR_x"/>
    <property type="match status" value="3"/>
</dbReference>
<dbReference type="Gene3D" id="3.10.129.110">
    <property type="entry name" value="Polyketide synthase dehydratase"/>
    <property type="match status" value="3"/>
</dbReference>
<dbReference type="Pfam" id="PF02801">
    <property type="entry name" value="Ketoacyl-synt_C"/>
    <property type="match status" value="3"/>
</dbReference>
<organism evidence="14 15">
    <name type="scientific">Caballeronia udeis</name>
    <dbReference type="NCBI Taxonomy" id="1232866"/>
    <lineage>
        <taxon>Bacteria</taxon>
        <taxon>Pseudomonadati</taxon>
        <taxon>Pseudomonadota</taxon>
        <taxon>Betaproteobacteria</taxon>
        <taxon>Burkholderiales</taxon>
        <taxon>Burkholderiaceae</taxon>
        <taxon>Caballeronia</taxon>
    </lineage>
</organism>
<dbReference type="SMART" id="SM00826">
    <property type="entry name" value="PKS_DH"/>
    <property type="match status" value="3"/>
</dbReference>
<dbReference type="InterPro" id="IPR013968">
    <property type="entry name" value="PKS_KR"/>
</dbReference>
<feature type="region of interest" description="C-terminal hotdog fold" evidence="9">
    <location>
        <begin position="1708"/>
        <end position="1855"/>
    </location>
</feature>
<dbReference type="RefSeq" id="WP_062085602.1">
    <property type="nucleotide sequence ID" value="NZ_FCOK02000016.1"/>
</dbReference>
<dbReference type="PROSITE" id="PS00606">
    <property type="entry name" value="KS3_1"/>
    <property type="match status" value="1"/>
</dbReference>
<evidence type="ECO:0000259" key="11">
    <source>
        <dbReference type="PROSITE" id="PS50075"/>
    </source>
</evidence>
<keyword evidence="6" id="KW-0808">Transferase</keyword>
<dbReference type="FunFam" id="3.40.47.10:FF:000019">
    <property type="entry name" value="Polyketide synthase type I"/>
    <property type="match status" value="3"/>
</dbReference>
<dbReference type="InterPro" id="IPR014031">
    <property type="entry name" value="Ketoacyl_synth_C"/>
</dbReference>
<dbReference type="InterPro" id="IPR054514">
    <property type="entry name" value="RhiE-like_linker"/>
</dbReference>
<dbReference type="InterPro" id="IPR006162">
    <property type="entry name" value="Ppantetheine_attach_site"/>
</dbReference>
<feature type="region of interest" description="C-terminal hotdog fold" evidence="9">
    <location>
        <begin position="196"/>
        <end position="345"/>
    </location>
</feature>
<dbReference type="InterPro" id="IPR036291">
    <property type="entry name" value="NAD(P)-bd_dom_sf"/>
</dbReference>
<dbReference type="InterPro" id="IPR049490">
    <property type="entry name" value="C883_1060-like_KR_N"/>
</dbReference>
<dbReference type="GO" id="GO:0031177">
    <property type="term" value="F:phosphopantetheine binding"/>
    <property type="evidence" value="ECO:0007669"/>
    <property type="project" value="InterPro"/>
</dbReference>
<dbReference type="SMART" id="SM01294">
    <property type="entry name" value="PKS_PP_betabranch"/>
    <property type="match status" value="1"/>
</dbReference>
<dbReference type="InterPro" id="IPR020807">
    <property type="entry name" value="PKS_DH"/>
</dbReference>
<dbReference type="Pfam" id="PF21089">
    <property type="entry name" value="PKS_DH_N"/>
    <property type="match status" value="3"/>
</dbReference>
<feature type="active site" description="Proton acceptor; for dehydratase activity" evidence="9">
    <location>
        <position position="1594"/>
    </location>
</feature>
<evidence type="ECO:0000256" key="2">
    <source>
        <dbReference type="ARBA" id="ARBA00004792"/>
    </source>
</evidence>
<dbReference type="InterPro" id="IPR049551">
    <property type="entry name" value="PKS_DH_C"/>
</dbReference>
<evidence type="ECO:0000256" key="3">
    <source>
        <dbReference type="ARBA" id="ARBA00022450"/>
    </source>
</evidence>
<dbReference type="SMART" id="SM00822">
    <property type="entry name" value="PKS_KR"/>
    <property type="match status" value="3"/>
</dbReference>
<feature type="domain" description="Carrier" evidence="11">
    <location>
        <begin position="2316"/>
        <end position="2392"/>
    </location>
</feature>
<reference evidence="14 15" key="1">
    <citation type="submission" date="2016-01" db="EMBL/GenBank/DDBJ databases">
        <authorList>
            <person name="Oliw E.H."/>
        </authorList>
    </citation>
    <scope>NUCLEOTIDE SEQUENCE [LARGE SCALE GENOMIC DNA]</scope>
    <source>
        <strain evidence="14">LMG 27134</strain>
    </source>
</reference>
<dbReference type="SMART" id="SM00823">
    <property type="entry name" value="PKS_PP"/>
    <property type="match status" value="3"/>
</dbReference>
<feature type="domain" description="Ketosynthase family 3 (KS3)" evidence="12">
    <location>
        <begin position="939"/>
        <end position="1374"/>
    </location>
</feature>
<dbReference type="Pfam" id="PF21394">
    <property type="entry name" value="Beta-ketacyl_N"/>
    <property type="match status" value="1"/>
</dbReference>
<proteinExistence type="predicted"/>
<evidence type="ECO:0000256" key="9">
    <source>
        <dbReference type="PROSITE-ProRule" id="PRU01363"/>
    </source>
</evidence>
<dbReference type="Pfam" id="PF00109">
    <property type="entry name" value="ketoacyl-synt"/>
    <property type="match status" value="3"/>
</dbReference>
<accession>A0A158GNC9</accession>
<dbReference type="CDD" id="cd00833">
    <property type="entry name" value="PKS"/>
    <property type="match status" value="3"/>
</dbReference>
<evidence type="ECO:0000259" key="13">
    <source>
        <dbReference type="PROSITE" id="PS52019"/>
    </source>
</evidence>
<name>A0A158GNC9_9BURK</name>
<dbReference type="Proteomes" id="UP000054683">
    <property type="component" value="Unassembled WGS sequence"/>
</dbReference>
<dbReference type="SUPFAM" id="SSF51735">
    <property type="entry name" value="NAD(P)-binding Rossmann-fold domains"/>
    <property type="match status" value="4"/>
</dbReference>
<dbReference type="GO" id="GO:0005737">
    <property type="term" value="C:cytoplasm"/>
    <property type="evidence" value="ECO:0007669"/>
    <property type="project" value="UniProtKB-SubCell"/>
</dbReference>
<feature type="active site" description="Proton acceptor; for dehydratase activity" evidence="9">
    <location>
        <position position="4340"/>
    </location>
</feature>
<evidence type="ECO:0000313" key="15">
    <source>
        <dbReference type="Proteomes" id="UP000054683"/>
    </source>
</evidence>
<keyword evidence="5" id="KW-0597">Phosphoprotein</keyword>
<dbReference type="Gene3D" id="3.40.47.10">
    <property type="match status" value="3"/>
</dbReference>
<dbReference type="PANTHER" id="PTHR43775">
    <property type="entry name" value="FATTY ACID SYNTHASE"/>
    <property type="match status" value="1"/>
</dbReference>
<comment type="function">
    <text evidence="8">Involved in production of the polyketide antibiotic thailandamide.</text>
</comment>
<dbReference type="GO" id="GO:0071770">
    <property type="term" value="P:DIM/DIP cell wall layer assembly"/>
    <property type="evidence" value="ECO:0007669"/>
    <property type="project" value="TreeGrafter"/>
</dbReference>
<gene>
    <name evidence="14" type="ORF">AWB69_02898</name>
</gene>
<dbReference type="Pfam" id="PF08659">
    <property type="entry name" value="KR"/>
    <property type="match status" value="3"/>
</dbReference>
<evidence type="ECO:0000259" key="12">
    <source>
        <dbReference type="PROSITE" id="PS52004"/>
    </source>
</evidence>
<feature type="domain" description="PKS/mFAS DH" evidence="13">
    <location>
        <begin position="44"/>
        <end position="345"/>
    </location>
</feature>
<evidence type="ECO:0000256" key="1">
    <source>
        <dbReference type="ARBA" id="ARBA00004496"/>
    </source>
</evidence>
<dbReference type="Pfam" id="PF14765">
    <property type="entry name" value="PS-DH"/>
    <property type="match status" value="3"/>
</dbReference>
<dbReference type="GO" id="GO:0004315">
    <property type="term" value="F:3-oxoacyl-[acyl-carrier-protein] synthase activity"/>
    <property type="evidence" value="ECO:0007669"/>
    <property type="project" value="InterPro"/>
</dbReference>
<comment type="subcellular location">
    <subcellularLocation>
        <location evidence="1">Cytoplasm</location>
    </subcellularLocation>
</comment>
<feature type="region of interest" description="N-terminal hotdog fold" evidence="9">
    <location>
        <begin position="44"/>
        <end position="182"/>
    </location>
</feature>
<dbReference type="GO" id="GO:0005886">
    <property type="term" value="C:plasma membrane"/>
    <property type="evidence" value="ECO:0007669"/>
    <property type="project" value="TreeGrafter"/>
</dbReference>
<evidence type="ECO:0000256" key="6">
    <source>
        <dbReference type="ARBA" id="ARBA00022679"/>
    </source>
</evidence>
<dbReference type="InterPro" id="IPR036736">
    <property type="entry name" value="ACP-like_sf"/>
</dbReference>
<dbReference type="PROSITE" id="PS50075">
    <property type="entry name" value="CARRIER"/>
    <property type="match status" value="2"/>
</dbReference>
<dbReference type="SUPFAM" id="SSF53901">
    <property type="entry name" value="Thiolase-like"/>
    <property type="match status" value="3"/>
</dbReference>
<feature type="active site" description="Proton acceptor; for dehydratase activity" evidence="9">
    <location>
        <position position="73"/>
    </location>
</feature>
<feature type="domain" description="Carrier" evidence="11">
    <location>
        <begin position="808"/>
        <end position="884"/>
    </location>
</feature>
<dbReference type="GO" id="GO:0006633">
    <property type="term" value="P:fatty acid biosynthetic process"/>
    <property type="evidence" value="ECO:0007669"/>
    <property type="project" value="InterPro"/>
</dbReference>
<dbReference type="Pfam" id="PF22621">
    <property type="entry name" value="CurL-like_PKS_C"/>
    <property type="match status" value="1"/>
</dbReference>
<dbReference type="InterPro" id="IPR016039">
    <property type="entry name" value="Thiolase-like"/>
</dbReference>
<feature type="active site" description="Proton donor; for dehydratase activity" evidence="9">
    <location>
        <position position="1768"/>
    </location>
</feature>
<feature type="region of interest" description="Disordered" evidence="10">
    <location>
        <begin position="2287"/>
        <end position="2310"/>
    </location>
</feature>
<feature type="active site" description="Proton donor; for dehydratase activity" evidence="9">
    <location>
        <position position="258"/>
    </location>
</feature>
<feature type="region of interest" description="N-terminal hotdog fold" evidence="9">
    <location>
        <begin position="1565"/>
        <end position="1693"/>
    </location>
</feature>